<feature type="binding site" evidence="9">
    <location>
        <position position="113"/>
    </location>
    <ligand>
        <name>UDP-alpha-D-glucose</name>
        <dbReference type="ChEBI" id="CHEBI:58885"/>
    </ligand>
</feature>
<keyword evidence="7" id="KW-0961">Cell wall biogenesis/degradation</keyword>
<evidence type="ECO:0000256" key="8">
    <source>
        <dbReference type="PIRSR" id="PIRSR605150-1"/>
    </source>
</evidence>
<dbReference type="GO" id="GO:0016760">
    <property type="term" value="F:cellulose synthase (UDP-forming) activity"/>
    <property type="evidence" value="ECO:0007669"/>
    <property type="project" value="InterPro"/>
</dbReference>
<feature type="transmembrane region" description="Helical" evidence="10">
    <location>
        <begin position="50"/>
        <end position="71"/>
    </location>
</feature>
<feature type="transmembrane region" description="Helical" evidence="10">
    <location>
        <begin position="582"/>
        <end position="605"/>
    </location>
</feature>
<protein>
    <recommendedName>
        <fullName evidence="13">Cellulose synthase-like protein G3</fullName>
    </recommendedName>
</protein>
<accession>A0AAV6JHV5</accession>
<feature type="transmembrane region" description="Helical" evidence="10">
    <location>
        <begin position="527"/>
        <end position="549"/>
    </location>
</feature>
<feature type="binding site" evidence="9">
    <location>
        <position position="143"/>
    </location>
    <ligand>
        <name>UDP-alpha-D-glucose</name>
        <dbReference type="ChEBI" id="CHEBI:58885"/>
    </ligand>
</feature>
<gene>
    <name evidence="11" type="ORF">RHGRI_019910</name>
</gene>
<feature type="binding site" evidence="9">
    <location>
        <position position="114"/>
    </location>
    <ligand>
        <name>UDP-alpha-D-glucose</name>
        <dbReference type="ChEBI" id="CHEBI:58885"/>
    </ligand>
</feature>
<evidence type="ECO:0000256" key="10">
    <source>
        <dbReference type="SAM" id="Phobius"/>
    </source>
</evidence>
<dbReference type="Gene3D" id="3.90.550.10">
    <property type="entry name" value="Spore Coat Polysaccharide Biosynthesis Protein SpsA, Chain A"/>
    <property type="match status" value="1"/>
</dbReference>
<evidence type="ECO:0008006" key="13">
    <source>
        <dbReference type="Google" id="ProtNLM"/>
    </source>
</evidence>
<dbReference type="PANTHER" id="PTHR13301">
    <property type="entry name" value="X-BOX TRANSCRIPTION FACTOR-RELATED"/>
    <property type="match status" value="1"/>
</dbReference>
<keyword evidence="12" id="KW-1185">Reference proteome</keyword>
<evidence type="ECO:0000313" key="11">
    <source>
        <dbReference type="EMBL" id="KAG5539518.1"/>
    </source>
</evidence>
<dbReference type="Pfam" id="PF03552">
    <property type="entry name" value="Cellulose_synt"/>
    <property type="match status" value="3"/>
</dbReference>
<dbReference type="AlphaFoldDB" id="A0AAV6JHV5"/>
<dbReference type="GO" id="GO:0030244">
    <property type="term" value="P:cellulose biosynthetic process"/>
    <property type="evidence" value="ECO:0007669"/>
    <property type="project" value="InterPro"/>
</dbReference>
<dbReference type="GO" id="GO:0016020">
    <property type="term" value="C:membrane"/>
    <property type="evidence" value="ECO:0007669"/>
    <property type="project" value="InterPro"/>
</dbReference>
<evidence type="ECO:0000256" key="2">
    <source>
        <dbReference type="ARBA" id="ARBA00022676"/>
    </source>
</evidence>
<keyword evidence="4 10" id="KW-0812">Transmembrane</keyword>
<feature type="transmembrane region" description="Helical" evidence="10">
    <location>
        <begin position="492"/>
        <end position="515"/>
    </location>
</feature>
<evidence type="ECO:0000256" key="9">
    <source>
        <dbReference type="PIRSR" id="PIRSR605150-2"/>
    </source>
</evidence>
<dbReference type="SUPFAM" id="SSF53448">
    <property type="entry name" value="Nucleotide-diphospho-sugar transferases"/>
    <property type="match status" value="1"/>
</dbReference>
<feature type="transmembrane region" description="Helical" evidence="10">
    <location>
        <begin position="612"/>
        <end position="631"/>
    </location>
</feature>
<evidence type="ECO:0000256" key="6">
    <source>
        <dbReference type="ARBA" id="ARBA00023136"/>
    </source>
</evidence>
<dbReference type="EMBL" id="JACTNZ010000007">
    <property type="protein sequence ID" value="KAG5539518.1"/>
    <property type="molecule type" value="Genomic_DNA"/>
</dbReference>
<comment type="caution">
    <text evidence="11">The sequence shown here is derived from an EMBL/GenBank/DDBJ whole genome shotgun (WGS) entry which is preliminary data.</text>
</comment>
<keyword evidence="5 10" id="KW-1133">Transmembrane helix</keyword>
<reference evidence="11" key="1">
    <citation type="submission" date="2020-08" db="EMBL/GenBank/DDBJ databases">
        <title>Plant Genome Project.</title>
        <authorList>
            <person name="Zhang R.-G."/>
        </authorList>
    </citation>
    <scope>NUCLEOTIDE SEQUENCE</scope>
    <source>
        <strain evidence="11">WSP0</strain>
        <tissue evidence="11">Leaf</tissue>
    </source>
</reference>
<name>A0AAV6JHV5_9ERIC</name>
<dbReference type="GO" id="GO:0071555">
    <property type="term" value="P:cell wall organization"/>
    <property type="evidence" value="ECO:0007669"/>
    <property type="project" value="UniProtKB-KW"/>
</dbReference>
<feature type="transmembrane region" description="Helical" evidence="10">
    <location>
        <begin position="453"/>
        <end position="472"/>
    </location>
</feature>
<proteinExistence type="predicted"/>
<organism evidence="11 12">
    <name type="scientific">Rhododendron griersonianum</name>
    <dbReference type="NCBI Taxonomy" id="479676"/>
    <lineage>
        <taxon>Eukaryota</taxon>
        <taxon>Viridiplantae</taxon>
        <taxon>Streptophyta</taxon>
        <taxon>Embryophyta</taxon>
        <taxon>Tracheophyta</taxon>
        <taxon>Spermatophyta</taxon>
        <taxon>Magnoliopsida</taxon>
        <taxon>eudicotyledons</taxon>
        <taxon>Gunneridae</taxon>
        <taxon>Pentapetalae</taxon>
        <taxon>asterids</taxon>
        <taxon>Ericales</taxon>
        <taxon>Ericaceae</taxon>
        <taxon>Ericoideae</taxon>
        <taxon>Rhodoreae</taxon>
        <taxon>Rhododendron</taxon>
    </lineage>
</organism>
<evidence type="ECO:0000256" key="1">
    <source>
        <dbReference type="ARBA" id="ARBA00004127"/>
    </source>
</evidence>
<evidence type="ECO:0000256" key="7">
    <source>
        <dbReference type="ARBA" id="ARBA00023316"/>
    </source>
</evidence>
<dbReference type="InterPro" id="IPR005150">
    <property type="entry name" value="Cellulose_synth"/>
</dbReference>
<feature type="active site" evidence="8">
    <location>
        <position position="381"/>
    </location>
</feature>
<evidence type="ECO:0000256" key="4">
    <source>
        <dbReference type="ARBA" id="ARBA00022692"/>
    </source>
</evidence>
<keyword evidence="3" id="KW-0808">Transferase</keyword>
<feature type="transmembrane region" description="Helical" evidence="10">
    <location>
        <begin position="20"/>
        <end position="38"/>
    </location>
</feature>
<keyword evidence="2" id="KW-0328">Glycosyltransferase</keyword>
<comment type="subcellular location">
    <subcellularLocation>
        <location evidence="1">Endomembrane system</location>
        <topology evidence="1">Multi-pass membrane protein</topology>
    </subcellularLocation>
</comment>
<evidence type="ECO:0000313" key="12">
    <source>
        <dbReference type="Proteomes" id="UP000823749"/>
    </source>
</evidence>
<evidence type="ECO:0000256" key="5">
    <source>
        <dbReference type="ARBA" id="ARBA00022989"/>
    </source>
</evidence>
<dbReference type="InterPro" id="IPR029044">
    <property type="entry name" value="Nucleotide-diphossugar_trans"/>
</dbReference>
<dbReference type="Proteomes" id="UP000823749">
    <property type="component" value="Chromosome 7"/>
</dbReference>
<feature type="active site" evidence="8">
    <location>
        <position position="143"/>
    </location>
</feature>
<keyword evidence="6 10" id="KW-0472">Membrane</keyword>
<evidence type="ECO:0000256" key="3">
    <source>
        <dbReference type="ARBA" id="ARBA00022679"/>
    </source>
</evidence>
<sequence length="668" mass="75476">MEATAAKPPLHTLTFSRVTAVNRVFAAVYTCAVLALLYQHALRALNSTTFLSFSLSLTFLFADLLFGFMWATGQCFRMRLVHCHVFPENLLKVTREEDFPAMDVFICTADPDKEPPMSVVNTALSVMAYDYPAEKLSVYVSDDGGSALTLFAFVEAAKFGSHWLPFCRRNKVVMYESMKEQVENVVDSGKVIDDYITNERERQAFNKWTPGFTRQDHPTVIQLRVSAVLTNAPIILTLDCDMYSNDPRTPYSMLCYLFDTKINPELGYVQFPQRYRGLNKNDIYACELRREFLINSAGLNGLAGPNHVGTGCFFSRRVFFGGPSSFVSPEIPELRPDHVVKKPIQAQSILAMAHHVADCKYEDQTNWGSKMGFRYGSLVEDFYTGYQLQCEGWRSVFCHPNRPAFLGDAPITLNDALNQIKRWSVGLLEVAFSKYSPLTFGIRALGPIMGHCYAHYAFWPIWSIPLTIYAFLPQLALLNGVSIFPKVSDNWFFLYAFLFLGTYARDCLDFILSGGTFQRWWNDQRMWMLRGVTSYLFGLIELLTNRLGIAKNGFNLTSKVLDNEQSKRYDQGTFEFGVESPMFVPLSTAAIVNLIAFFGGLIGVFRGGDFGGLFVQIFVAGFVVANCWPIYESMVLRTDKGRMPTKTTLISTFLAWALYTAASHTPHK</sequence>
<dbReference type="GO" id="GO:0012505">
    <property type="term" value="C:endomembrane system"/>
    <property type="evidence" value="ECO:0007669"/>
    <property type="project" value="UniProtKB-SubCell"/>
</dbReference>